<dbReference type="EMBL" id="CM042018">
    <property type="protein sequence ID" value="KAI3825974.1"/>
    <property type="molecule type" value="Genomic_DNA"/>
</dbReference>
<sequence>MRFSFNYIFLALAYVLLLILLSSAPFTFADLVNEVCQQTIDPSLCSNSLRSDPRSTNANLTILGRISIKNAQKSAKAAKKLIHSAINSSNYTQCIALYDEAISNIKKCKKALKSHDYGQLNTFISGAMTDASLCDGSFGRGIQGPPQLKFASIKLQGLCNIILVISNSLSGIIKLV</sequence>
<organism evidence="1 2">
    <name type="scientific">Smallanthus sonchifolius</name>
    <dbReference type="NCBI Taxonomy" id="185202"/>
    <lineage>
        <taxon>Eukaryota</taxon>
        <taxon>Viridiplantae</taxon>
        <taxon>Streptophyta</taxon>
        <taxon>Embryophyta</taxon>
        <taxon>Tracheophyta</taxon>
        <taxon>Spermatophyta</taxon>
        <taxon>Magnoliopsida</taxon>
        <taxon>eudicotyledons</taxon>
        <taxon>Gunneridae</taxon>
        <taxon>Pentapetalae</taxon>
        <taxon>asterids</taxon>
        <taxon>campanulids</taxon>
        <taxon>Asterales</taxon>
        <taxon>Asteraceae</taxon>
        <taxon>Asteroideae</taxon>
        <taxon>Heliantheae alliance</taxon>
        <taxon>Millerieae</taxon>
        <taxon>Smallanthus</taxon>
    </lineage>
</organism>
<keyword evidence="2" id="KW-1185">Reference proteome</keyword>
<evidence type="ECO:0000313" key="2">
    <source>
        <dbReference type="Proteomes" id="UP001056120"/>
    </source>
</evidence>
<evidence type="ECO:0000313" key="1">
    <source>
        <dbReference type="EMBL" id="KAI3825974.1"/>
    </source>
</evidence>
<gene>
    <name evidence="1" type="ORF">L1987_00013</name>
</gene>
<name>A0ACB9K113_9ASTR</name>
<reference evidence="1 2" key="2">
    <citation type="journal article" date="2022" name="Mol. Ecol. Resour.">
        <title>The genomes of chicory, endive, great burdock and yacon provide insights into Asteraceae paleo-polyploidization history and plant inulin production.</title>
        <authorList>
            <person name="Fan W."/>
            <person name="Wang S."/>
            <person name="Wang H."/>
            <person name="Wang A."/>
            <person name="Jiang F."/>
            <person name="Liu H."/>
            <person name="Zhao H."/>
            <person name="Xu D."/>
            <person name="Zhang Y."/>
        </authorList>
    </citation>
    <scope>NUCLEOTIDE SEQUENCE [LARGE SCALE GENOMIC DNA]</scope>
    <source>
        <strain evidence="2">cv. Yunnan</strain>
        <tissue evidence="1">Leaves</tissue>
    </source>
</reference>
<accession>A0ACB9K113</accession>
<dbReference type="Proteomes" id="UP001056120">
    <property type="component" value="Linkage Group LG01"/>
</dbReference>
<reference evidence="2" key="1">
    <citation type="journal article" date="2022" name="Mol. Ecol. Resour.">
        <title>The genomes of chicory, endive, great burdock and yacon provide insights into Asteraceae palaeo-polyploidization history and plant inulin production.</title>
        <authorList>
            <person name="Fan W."/>
            <person name="Wang S."/>
            <person name="Wang H."/>
            <person name="Wang A."/>
            <person name="Jiang F."/>
            <person name="Liu H."/>
            <person name="Zhao H."/>
            <person name="Xu D."/>
            <person name="Zhang Y."/>
        </authorList>
    </citation>
    <scope>NUCLEOTIDE SEQUENCE [LARGE SCALE GENOMIC DNA]</scope>
    <source>
        <strain evidence="2">cv. Yunnan</strain>
    </source>
</reference>
<proteinExistence type="predicted"/>
<comment type="caution">
    <text evidence="1">The sequence shown here is derived from an EMBL/GenBank/DDBJ whole genome shotgun (WGS) entry which is preliminary data.</text>
</comment>
<protein>
    <submittedName>
        <fullName evidence="1">Uncharacterized protein</fullName>
    </submittedName>
</protein>